<dbReference type="InterPro" id="IPR052698">
    <property type="entry name" value="MoCofactor_Util/Proc"/>
</dbReference>
<dbReference type="PANTHER" id="PTHR30388">
    <property type="entry name" value="ALDEHYDE OXIDOREDUCTASE MOLYBDENUM COFACTOR ASSEMBLY PROTEIN"/>
    <property type="match status" value="1"/>
</dbReference>
<dbReference type="Gene3D" id="3.40.50.720">
    <property type="entry name" value="NAD(P)-binding Rossmann-like Domain"/>
    <property type="match status" value="1"/>
</dbReference>
<feature type="domain" description="XdhC Rossmann" evidence="2">
    <location>
        <begin position="83"/>
        <end position="225"/>
    </location>
</feature>
<dbReference type="InterPro" id="IPR027051">
    <property type="entry name" value="XdhC_Rossmann_dom"/>
</dbReference>
<evidence type="ECO:0000313" key="4">
    <source>
        <dbReference type="Proteomes" id="UP000176244"/>
    </source>
</evidence>
<evidence type="ECO:0000259" key="2">
    <source>
        <dbReference type="Pfam" id="PF13478"/>
    </source>
</evidence>
<dbReference type="AlphaFoldDB" id="A0A1F2PHY8"/>
<accession>A0A1F2PHY8</accession>
<dbReference type="InterPro" id="IPR003777">
    <property type="entry name" value="XdhC_CoxI"/>
</dbReference>
<organism evidence="3 4">
    <name type="scientific">Acetobacterium wieringae</name>
    <dbReference type="NCBI Taxonomy" id="52694"/>
    <lineage>
        <taxon>Bacteria</taxon>
        <taxon>Bacillati</taxon>
        <taxon>Bacillota</taxon>
        <taxon>Clostridia</taxon>
        <taxon>Eubacteriales</taxon>
        <taxon>Eubacteriaceae</taxon>
        <taxon>Acetobacterium</taxon>
    </lineage>
</organism>
<evidence type="ECO:0000259" key="1">
    <source>
        <dbReference type="Pfam" id="PF02625"/>
    </source>
</evidence>
<dbReference type="OrthoDB" id="9773039at2"/>
<dbReference type="GO" id="GO:0004854">
    <property type="term" value="F:xanthine dehydrogenase activity"/>
    <property type="evidence" value="ECO:0007669"/>
    <property type="project" value="UniProtKB-EC"/>
</dbReference>
<protein>
    <submittedName>
        <fullName evidence="3">Putative xanthine dehydrogenase subunit A</fullName>
        <ecNumber evidence="3">1.17.1.4</ecNumber>
    </submittedName>
</protein>
<name>A0A1F2PHY8_9FIRM</name>
<feature type="domain" description="XdhC- CoxI" evidence="1">
    <location>
        <begin position="252"/>
        <end position="310"/>
    </location>
</feature>
<dbReference type="PANTHER" id="PTHR30388:SF6">
    <property type="entry name" value="XANTHINE DEHYDROGENASE SUBUNIT A-RELATED"/>
    <property type="match status" value="1"/>
</dbReference>
<dbReference type="EC" id="1.17.1.4" evidence="3"/>
<dbReference type="STRING" id="52694.ACWI_15250"/>
<dbReference type="EMBL" id="LKEU01000027">
    <property type="protein sequence ID" value="OFV70939.1"/>
    <property type="molecule type" value="Genomic_DNA"/>
</dbReference>
<dbReference type="Pfam" id="PF02625">
    <property type="entry name" value="XdhC_CoxI"/>
    <property type="match status" value="1"/>
</dbReference>
<gene>
    <name evidence="3" type="primary">pucA_1</name>
    <name evidence="3" type="ORF">ACWI_15250</name>
</gene>
<dbReference type="Proteomes" id="UP000176244">
    <property type="component" value="Unassembled WGS sequence"/>
</dbReference>
<sequence length="344" mass="38232">MSNLYELIKKSDANQKYLVATVVEGEHLGEKVFVSLDKIVYETGKSSFLKHHIKIILKQLETGVITVEGNRIFCEILQPDKKLVICGAGHVSIPIIKIGLLADFSVSVIEDRFTFANDALRAGAKQVICEPFEQGLKKIDGDKNTYFVIVTRGHRYDQICLEEIIKKEHAYIGMIGSKVRVKKVKDQLAEKGVDIKKLERVHTPIGLNIRAETPVEIAISIMAEIVQEKNLKKQSSGYSKKILERLNAIEESSERKVMATIISRKGSAPREVGTKMLIYPDGRTVETLGGGCAEADIKIRALSMLSSEKEKSELQQVDMTGWQAEEEGMVCGGIIEVFLESIGL</sequence>
<evidence type="ECO:0000313" key="3">
    <source>
        <dbReference type="EMBL" id="OFV70939.1"/>
    </source>
</evidence>
<keyword evidence="3" id="KW-0560">Oxidoreductase</keyword>
<dbReference type="Pfam" id="PF13478">
    <property type="entry name" value="XdhC_C"/>
    <property type="match status" value="1"/>
</dbReference>
<proteinExistence type="predicted"/>
<dbReference type="RefSeq" id="WP_070370843.1">
    <property type="nucleotide sequence ID" value="NZ_CABIIK010000005.1"/>
</dbReference>
<comment type="caution">
    <text evidence="3">The sequence shown here is derived from an EMBL/GenBank/DDBJ whole genome shotgun (WGS) entry which is preliminary data.</text>
</comment>
<reference evidence="3 4" key="1">
    <citation type="submission" date="2015-09" db="EMBL/GenBank/DDBJ databases">
        <title>Genome sequence of Acetobacterium wieringae DSM 1911.</title>
        <authorList>
            <person name="Poehlein A."/>
            <person name="Bengelsdorf F.R."/>
            <person name="Schiel-Bengelsdorf B."/>
            <person name="Duerre P."/>
            <person name="Daniel R."/>
        </authorList>
    </citation>
    <scope>NUCLEOTIDE SEQUENCE [LARGE SCALE GENOMIC DNA]</scope>
    <source>
        <strain evidence="3 4">DSM 1911</strain>
    </source>
</reference>